<proteinExistence type="inferred from homology"/>
<gene>
    <name evidence="8" type="ORF">ACFSX4_06700</name>
</gene>
<sequence length="254" mass="27899">MYQGYLIDLDGTMYNGETVIDGAKVFIDRLNEHNIPYLFLTNNATKSQEEATEKLLKMGFDVSKERMYTSSMATAEYLKTHHSGESAYVVGTDSLKTLIEKAGLHVTEGRAEVVVMGLDTDVTYNKLKEASLLVAGGASFIATNLDKKFPTEYGFVPGNGSLVQVVMETTNKKPVIIGKPEHHILEAALKRMKLDKENVAMIGDNYDTDIMTGINGGIDTIHVNTGVTPLEDILKKDVKPNHAVNNLAEWSVLS</sequence>
<dbReference type="SFLD" id="SFLDS00003">
    <property type="entry name" value="Haloacid_Dehalogenase"/>
    <property type="match status" value="1"/>
</dbReference>
<dbReference type="PANTHER" id="PTHR19288:SF46">
    <property type="entry name" value="HALOACID DEHALOGENASE-LIKE HYDROLASE DOMAIN-CONTAINING PROTEIN 2"/>
    <property type="match status" value="1"/>
</dbReference>
<accession>A0ABW5WUH6</accession>
<name>A0ABW5WUH6_9STAP</name>
<comment type="caution">
    <text evidence="8">The sequence shown here is derived from an EMBL/GenBank/DDBJ whole genome shotgun (WGS) entry which is preliminary data.</text>
</comment>
<dbReference type="NCBIfam" id="TIGR01457">
    <property type="entry name" value="HAD-SF-IIA-hyp2"/>
    <property type="match status" value="1"/>
</dbReference>
<dbReference type="SFLD" id="SFLDG01139">
    <property type="entry name" value="C2.A:_Pyridoxal_Phosphate_Phos"/>
    <property type="match status" value="1"/>
</dbReference>
<evidence type="ECO:0000313" key="9">
    <source>
        <dbReference type="Proteomes" id="UP001597519"/>
    </source>
</evidence>
<dbReference type="InterPro" id="IPR006357">
    <property type="entry name" value="HAD-SF_hydro_IIA"/>
</dbReference>
<evidence type="ECO:0000256" key="6">
    <source>
        <dbReference type="ARBA" id="ARBA00022801"/>
    </source>
</evidence>
<dbReference type="InterPro" id="IPR023214">
    <property type="entry name" value="HAD_sf"/>
</dbReference>
<evidence type="ECO:0000313" key="8">
    <source>
        <dbReference type="EMBL" id="MFD2830157.1"/>
    </source>
</evidence>
<dbReference type="EMBL" id="JBHUOQ010000001">
    <property type="protein sequence ID" value="MFD2830157.1"/>
    <property type="molecule type" value="Genomic_DNA"/>
</dbReference>
<evidence type="ECO:0000256" key="7">
    <source>
        <dbReference type="ARBA" id="ARBA00022842"/>
    </source>
</evidence>
<evidence type="ECO:0000256" key="1">
    <source>
        <dbReference type="ARBA" id="ARBA00001946"/>
    </source>
</evidence>
<reference evidence="9" key="1">
    <citation type="journal article" date="2019" name="Int. J. Syst. Evol. Microbiol.">
        <title>The Global Catalogue of Microorganisms (GCM) 10K type strain sequencing project: providing services to taxonomists for standard genome sequencing and annotation.</title>
        <authorList>
            <consortium name="The Broad Institute Genomics Platform"/>
            <consortium name="The Broad Institute Genome Sequencing Center for Infectious Disease"/>
            <person name="Wu L."/>
            <person name="Ma J."/>
        </authorList>
    </citation>
    <scope>NUCLEOTIDE SEQUENCE [LARGE SCALE GENOMIC DNA]</scope>
    <source>
        <strain evidence="9">KCTC 33575</strain>
    </source>
</reference>
<evidence type="ECO:0000256" key="4">
    <source>
        <dbReference type="ARBA" id="ARBA00013942"/>
    </source>
</evidence>
<dbReference type="SUPFAM" id="SSF56784">
    <property type="entry name" value="HAD-like"/>
    <property type="match status" value="1"/>
</dbReference>
<dbReference type="Pfam" id="PF13344">
    <property type="entry name" value="Hydrolase_6"/>
    <property type="match status" value="1"/>
</dbReference>
<evidence type="ECO:0000256" key="5">
    <source>
        <dbReference type="ARBA" id="ARBA00022723"/>
    </source>
</evidence>
<keyword evidence="7" id="KW-0460">Magnesium</keyword>
<keyword evidence="6 8" id="KW-0378">Hydrolase</keyword>
<dbReference type="PANTHER" id="PTHR19288">
    <property type="entry name" value="4-NITROPHENYLPHOSPHATASE-RELATED"/>
    <property type="match status" value="1"/>
</dbReference>
<evidence type="ECO:0000256" key="3">
    <source>
        <dbReference type="ARBA" id="ARBA00006696"/>
    </source>
</evidence>
<dbReference type="Proteomes" id="UP001597519">
    <property type="component" value="Unassembled WGS sequence"/>
</dbReference>
<dbReference type="InterPro" id="IPR036412">
    <property type="entry name" value="HAD-like_sf"/>
</dbReference>
<evidence type="ECO:0000256" key="2">
    <source>
        <dbReference type="ARBA" id="ARBA00002810"/>
    </source>
</evidence>
<dbReference type="RefSeq" id="WP_377772818.1">
    <property type="nucleotide sequence ID" value="NZ_JBHUOQ010000001.1"/>
</dbReference>
<dbReference type="NCBIfam" id="TIGR01460">
    <property type="entry name" value="HAD-SF-IIA"/>
    <property type="match status" value="1"/>
</dbReference>
<dbReference type="Pfam" id="PF13242">
    <property type="entry name" value="Hydrolase_like"/>
    <property type="match status" value="1"/>
</dbReference>
<dbReference type="GO" id="GO:0016787">
    <property type="term" value="F:hydrolase activity"/>
    <property type="evidence" value="ECO:0007669"/>
    <property type="project" value="UniProtKB-KW"/>
</dbReference>
<keyword evidence="5" id="KW-0479">Metal-binding</keyword>
<organism evidence="8 9">
    <name type="scientific">Corticicoccus populi</name>
    <dbReference type="NCBI Taxonomy" id="1812821"/>
    <lineage>
        <taxon>Bacteria</taxon>
        <taxon>Bacillati</taxon>
        <taxon>Bacillota</taxon>
        <taxon>Bacilli</taxon>
        <taxon>Bacillales</taxon>
        <taxon>Staphylococcaceae</taxon>
        <taxon>Corticicoccus</taxon>
    </lineage>
</organism>
<protein>
    <recommendedName>
        <fullName evidence="4">Acid sugar phosphatase</fullName>
    </recommendedName>
</protein>
<comment type="similarity">
    <text evidence="3">Belongs to the HAD-like hydrolase superfamily. NagD family.</text>
</comment>
<keyword evidence="9" id="KW-1185">Reference proteome</keyword>
<dbReference type="CDD" id="cd07530">
    <property type="entry name" value="HAD_Pase_UmpH-like"/>
    <property type="match status" value="1"/>
</dbReference>
<dbReference type="PIRSF" id="PIRSF000915">
    <property type="entry name" value="PGP-type_phosphatase"/>
    <property type="match status" value="1"/>
</dbReference>
<comment type="function">
    <text evidence="2">Catalyzes the dephosphorylation of 2-6 carbon acid sugars in vitro.</text>
</comment>
<comment type="cofactor">
    <cofactor evidence="1">
        <name>Mg(2+)</name>
        <dbReference type="ChEBI" id="CHEBI:18420"/>
    </cofactor>
</comment>
<dbReference type="InterPro" id="IPR006354">
    <property type="entry name" value="HAD-SF_hydro_IIA_hyp1"/>
</dbReference>
<dbReference type="Gene3D" id="3.40.50.1000">
    <property type="entry name" value="HAD superfamily/HAD-like"/>
    <property type="match status" value="2"/>
</dbReference>